<dbReference type="AlphaFoldDB" id="A0A915ADI8"/>
<evidence type="ECO:0000313" key="1">
    <source>
        <dbReference type="Proteomes" id="UP000887569"/>
    </source>
</evidence>
<keyword evidence="1" id="KW-1185">Reference proteome</keyword>
<protein>
    <submittedName>
        <fullName evidence="2">Uncharacterized protein</fullName>
    </submittedName>
</protein>
<dbReference type="Proteomes" id="UP000887569">
    <property type="component" value="Unplaced"/>
</dbReference>
<sequence>MDASEDQPQTSNCVLYECVPPEIIQRFDDYLAFEDSCNFQQSSQYVESVLVRRWQGYDKIQISDDASDCYLQCSSGRLPKRSFAEENLFNILTKCDQITQVVIVIKEMGDLQGHFDVKQNRLLRETSPYHQGGYLGNFLSRAPCNLISRLKSLSLHVDIMRESFRELWFPCPIQDLRYCIDKLVDATFETFIQISFCSASIHLKDYEVRNFLMSGMEMALKEMAEKHAKTDFSIDANEGYVDMTVEKGNVEYSFAFFYYNPQICEPPSNERESLELFEQHEIGKNVFDFLSVEPLDVTNSSPPLQNFFILS</sequence>
<dbReference type="WBParaSite" id="PgR006_g049_t01">
    <property type="protein sequence ID" value="PgR006_g049_t01"/>
    <property type="gene ID" value="PgR006_g049"/>
</dbReference>
<reference evidence="2" key="1">
    <citation type="submission" date="2022-11" db="UniProtKB">
        <authorList>
            <consortium name="WormBaseParasite"/>
        </authorList>
    </citation>
    <scope>IDENTIFICATION</scope>
</reference>
<evidence type="ECO:0000313" key="2">
    <source>
        <dbReference type="WBParaSite" id="PgR006_g049_t01"/>
    </source>
</evidence>
<proteinExistence type="predicted"/>
<accession>A0A915ADI8</accession>
<organism evidence="1 2">
    <name type="scientific">Parascaris univalens</name>
    <name type="common">Nematode worm</name>
    <dbReference type="NCBI Taxonomy" id="6257"/>
    <lineage>
        <taxon>Eukaryota</taxon>
        <taxon>Metazoa</taxon>
        <taxon>Ecdysozoa</taxon>
        <taxon>Nematoda</taxon>
        <taxon>Chromadorea</taxon>
        <taxon>Rhabditida</taxon>
        <taxon>Spirurina</taxon>
        <taxon>Ascaridomorpha</taxon>
        <taxon>Ascaridoidea</taxon>
        <taxon>Ascarididae</taxon>
        <taxon>Parascaris</taxon>
    </lineage>
</organism>
<name>A0A915ADI8_PARUN</name>